<dbReference type="EMBL" id="SWKV01000113">
    <property type="protein sequence ID" value="KAF3032040.1"/>
    <property type="molecule type" value="Genomic_DNA"/>
</dbReference>
<dbReference type="Pfam" id="PF09184">
    <property type="entry name" value="PPP4R2"/>
    <property type="match status" value="1"/>
</dbReference>
<organism evidence="3 4">
    <name type="scientific">Didymella heteroderae</name>
    <dbReference type="NCBI Taxonomy" id="1769908"/>
    <lineage>
        <taxon>Eukaryota</taxon>
        <taxon>Fungi</taxon>
        <taxon>Dikarya</taxon>
        <taxon>Ascomycota</taxon>
        <taxon>Pezizomycotina</taxon>
        <taxon>Dothideomycetes</taxon>
        <taxon>Pleosporomycetidae</taxon>
        <taxon>Pleosporales</taxon>
        <taxon>Pleosporineae</taxon>
        <taxon>Didymellaceae</taxon>
        <taxon>Didymella</taxon>
    </lineage>
</organism>
<evidence type="ECO:0000313" key="3">
    <source>
        <dbReference type="EMBL" id="KAF3032040.1"/>
    </source>
</evidence>
<feature type="region of interest" description="Disordered" evidence="2">
    <location>
        <begin position="339"/>
        <end position="368"/>
    </location>
</feature>
<feature type="compositionally biased region" description="Pro residues" evidence="2">
    <location>
        <begin position="172"/>
        <end position="182"/>
    </location>
</feature>
<gene>
    <name evidence="3" type="ORF">E8E12_003485</name>
</gene>
<dbReference type="Proteomes" id="UP000758155">
    <property type="component" value="Unassembled WGS sequence"/>
</dbReference>
<proteinExistence type="inferred from homology"/>
<accession>A0A9P4WGR9</accession>
<feature type="compositionally biased region" description="Basic and acidic residues" evidence="2">
    <location>
        <begin position="494"/>
        <end position="510"/>
    </location>
</feature>
<protein>
    <submittedName>
        <fullName evidence="3">Uncharacterized protein</fullName>
    </submittedName>
</protein>
<dbReference type="OrthoDB" id="341898at2759"/>
<evidence type="ECO:0000256" key="2">
    <source>
        <dbReference type="SAM" id="MobiDB-lite"/>
    </source>
</evidence>
<feature type="compositionally biased region" description="Polar residues" evidence="2">
    <location>
        <begin position="339"/>
        <end position="354"/>
    </location>
</feature>
<dbReference type="GO" id="GO:0030289">
    <property type="term" value="C:protein phosphatase 4 complex"/>
    <property type="evidence" value="ECO:0007669"/>
    <property type="project" value="InterPro"/>
</dbReference>
<reference evidence="3" key="1">
    <citation type="submission" date="2019-04" db="EMBL/GenBank/DDBJ databases">
        <title>Sequencing of skin fungus with MAO and IRED activity.</title>
        <authorList>
            <person name="Marsaioli A.J."/>
            <person name="Bonatto J.M.C."/>
            <person name="Reis Junior O."/>
        </authorList>
    </citation>
    <scope>NUCLEOTIDE SEQUENCE</scope>
    <source>
        <strain evidence="3">28M1</strain>
    </source>
</reference>
<dbReference type="AlphaFoldDB" id="A0A9P4WGR9"/>
<dbReference type="PANTHER" id="PTHR16487:SF0">
    <property type="entry name" value="PROTEIN PHOSPHATASE 4 REGULATORY SUBUNIT 2-RELATED"/>
    <property type="match status" value="1"/>
</dbReference>
<name>A0A9P4WGR9_9PLEO</name>
<dbReference type="GO" id="GO:0005737">
    <property type="term" value="C:cytoplasm"/>
    <property type="evidence" value="ECO:0007669"/>
    <property type="project" value="TreeGrafter"/>
</dbReference>
<keyword evidence="4" id="KW-1185">Reference proteome</keyword>
<sequence length="510" mass="53826">MKLEAAPAAPAAPGKPPAGLASICDLRPSTVDRRRLCGSASLQGTLSWAKFGQPITSPTQVHRCGADAFLCGATTIRASSSQRGSAHARLHRPPAAWLPVAQATLQKAADDGSLDSAEWPQTLQYILNRLDEIIHEFPKPPADTTTDAAPKPENATAPSQESTAGDKENAPPSTPPRPPPVPVFAAPESTAIPPATTTFYSSIRNALSSNFAKHPPHTIQRLAELILEPKRRYKYLSPYLRALDRVVSVSSPLTIFPLPQAVLPSAGGLLNGTSSVPNPQTATLGSDESLGGALLTPIPWLHNRGQNELISESTEMVDGPNGAGRIETVTVGMLSGQVPRQETPASSQVSQIASSHPDGETLPSTGPVTQGELLRQEQQAGIVLNNPHSLTTSPTRTTFGEVEGGGTVVETVEGEEEAPHARGPEIIGLEDTGPQKQAASLDIEGAVGRPSLARSSKSPGPAAAPDVESKDENMEDAEEKNEDDKAAEQQLKTEVAEQEKEMETKDVEMK</sequence>
<comment type="caution">
    <text evidence="3">The sequence shown here is derived from an EMBL/GenBank/DDBJ whole genome shotgun (WGS) entry which is preliminary data.</text>
</comment>
<dbReference type="InterPro" id="IPR015267">
    <property type="entry name" value="PPP4R2"/>
</dbReference>
<comment type="similarity">
    <text evidence="1">Belongs to the PPP4R2 family.</text>
</comment>
<dbReference type="GO" id="GO:0019888">
    <property type="term" value="F:protein phosphatase regulator activity"/>
    <property type="evidence" value="ECO:0007669"/>
    <property type="project" value="InterPro"/>
</dbReference>
<feature type="region of interest" description="Disordered" evidence="2">
    <location>
        <begin position="137"/>
        <end position="188"/>
    </location>
</feature>
<feature type="region of interest" description="Disordered" evidence="2">
    <location>
        <begin position="383"/>
        <end position="510"/>
    </location>
</feature>
<dbReference type="PANTHER" id="PTHR16487">
    <property type="entry name" value="PPP4R2-RELATED PROTEIN"/>
    <property type="match status" value="1"/>
</dbReference>
<feature type="region of interest" description="Disordered" evidence="2">
    <location>
        <begin position="1"/>
        <end position="20"/>
    </location>
</feature>
<evidence type="ECO:0000313" key="4">
    <source>
        <dbReference type="Proteomes" id="UP000758155"/>
    </source>
</evidence>
<evidence type="ECO:0000256" key="1">
    <source>
        <dbReference type="ARBA" id="ARBA00009207"/>
    </source>
</evidence>
<feature type="compositionally biased region" description="Polar residues" evidence="2">
    <location>
        <begin position="386"/>
        <end position="396"/>
    </location>
</feature>
<dbReference type="GO" id="GO:0005634">
    <property type="term" value="C:nucleus"/>
    <property type="evidence" value="ECO:0007669"/>
    <property type="project" value="TreeGrafter"/>
</dbReference>